<proteinExistence type="evidence at transcript level"/>
<feature type="compositionally biased region" description="Basic and acidic residues" evidence="6">
    <location>
        <begin position="632"/>
        <end position="658"/>
    </location>
</feature>
<feature type="compositionally biased region" description="Polar residues" evidence="6">
    <location>
        <begin position="582"/>
        <end position="593"/>
    </location>
</feature>
<feature type="region of interest" description="Disordered" evidence="6">
    <location>
        <begin position="1"/>
        <end position="710"/>
    </location>
</feature>
<evidence type="ECO:0000256" key="4">
    <source>
        <dbReference type="ARBA" id="ARBA00023858"/>
    </source>
</evidence>
<feature type="compositionally biased region" description="Polar residues" evidence="6">
    <location>
        <begin position="111"/>
        <end position="121"/>
    </location>
</feature>
<feature type="compositionally biased region" description="Basic residues" evidence="6">
    <location>
        <begin position="122"/>
        <end position="136"/>
    </location>
</feature>
<evidence type="ECO:0000256" key="3">
    <source>
        <dbReference type="ARBA" id="ARBA00023242"/>
    </source>
</evidence>
<feature type="compositionally biased region" description="Basic and acidic residues" evidence="6">
    <location>
        <begin position="10"/>
        <end position="22"/>
    </location>
</feature>
<dbReference type="PANTHER" id="PTHR23196">
    <property type="entry name" value="PAX TRANSCRIPTION ACTIVATION DOMAIN INTERACTING PROTEIN"/>
    <property type="match status" value="1"/>
</dbReference>
<organism evidence="8">
    <name type="scientific">Amblyomma aureolatum</name>
    <dbReference type="NCBI Taxonomy" id="187763"/>
    <lineage>
        <taxon>Eukaryota</taxon>
        <taxon>Metazoa</taxon>
        <taxon>Ecdysozoa</taxon>
        <taxon>Arthropoda</taxon>
        <taxon>Chelicerata</taxon>
        <taxon>Arachnida</taxon>
        <taxon>Acari</taxon>
        <taxon>Parasitiformes</taxon>
        <taxon>Ixodida</taxon>
        <taxon>Ixodoidea</taxon>
        <taxon>Ixodidae</taxon>
        <taxon>Amblyomminae</taxon>
        <taxon>Amblyomma</taxon>
    </lineage>
</organism>
<accession>A0A1E1XHR5</accession>
<dbReference type="InterPro" id="IPR001357">
    <property type="entry name" value="BRCT_dom"/>
</dbReference>
<feature type="compositionally biased region" description="Basic and acidic residues" evidence="6">
    <location>
        <begin position="90"/>
        <end position="106"/>
    </location>
</feature>
<feature type="non-terminal residue" evidence="8">
    <location>
        <position position="1"/>
    </location>
</feature>
<dbReference type="EMBL" id="GFAC01000539">
    <property type="protein sequence ID" value="JAT98649.1"/>
    <property type="molecule type" value="mRNA"/>
</dbReference>
<dbReference type="CDD" id="cd18432">
    <property type="entry name" value="BRCT_PAXIP1_rpt6_like"/>
    <property type="match status" value="1"/>
</dbReference>
<dbReference type="SMART" id="SM00292">
    <property type="entry name" value="BRCT"/>
    <property type="match status" value="2"/>
</dbReference>
<evidence type="ECO:0000256" key="1">
    <source>
        <dbReference type="ARBA" id="ARBA00004123"/>
    </source>
</evidence>
<feature type="compositionally biased region" description="Polar residues" evidence="6">
    <location>
        <begin position="489"/>
        <end position="513"/>
    </location>
</feature>
<comment type="subcellular location">
    <subcellularLocation>
        <location evidence="1">Nucleus</location>
    </subcellularLocation>
</comment>
<evidence type="ECO:0000256" key="2">
    <source>
        <dbReference type="ARBA" id="ARBA00022763"/>
    </source>
</evidence>
<feature type="domain" description="BRCT" evidence="7">
    <location>
        <begin position="715"/>
        <end position="794"/>
    </location>
</feature>
<feature type="compositionally biased region" description="Basic and acidic residues" evidence="6">
    <location>
        <begin position="570"/>
        <end position="579"/>
    </location>
</feature>
<sequence>ADCQAAAEVGKAEQVEAQRRTAADMTAMDEDEATSSSVHSEQESVTERHHQASRSTENANDGTVTRKRKEQAAQKSLTRRKATRGSVGESSRRPAEVLVEDTPRDVEESEAVQSPAQQRSTRAAKRGHLSRNKAIKKAVSEFEVLSTIPETEQPEGGSEVDSLSAQPLEDVGEKLLEAPETRLPSQEDGTASHPQSSKASRRDVKRTKAGSTKEEEQKGATATQPGRRDTRTCPTQQDSDSQNEGTLEASLKIDVDSIESLSPRASQRGRKGERLSQSGKALAKDCEQFPTQPVSSQPEHEAGRGVSRRRKADDAVAESTLANSCTETEFQDSKTSRRRGKAATSSQDKGGKTVISAEANVAEESCVEHELEESARNLRRGRNTRLPPKKRGLPVTDTLAESALGSGSTKVKGEGALPQSGRTSARLSRKQHSEESPEADLVKESPRTPEPQTTRSSQRKRAASHSRDSKAPSEQTAAAGPAKRPLKTEPTSPRTNSQPSSASTRQGQSQETLRQGKKNVAKVPAKAKQEIADSELELSPKPTSEPPKARPSRRQASKMPTLAAQAPVTRKRDAERVGKQESAPSTSAASTVETLEEEASLLCSPPKAARKKRPVASMSFGESRQESDDDETTGKEEQTLEEMQIKSEPKSRRKEPVKEPAVTQEIIKEPPAKRGKRKGNLLPDVVPVEPRRSRAQEGRNMGASPQSTPMTLKRKPKILFTGIDCTDEEEQVVRELGGAVATTASACTHLVTDKFRRTVKSLCCIAKGTPIVDVSWIKKCQEENVFVDHAPFLLQDRKAEKSLSFSLSETLAQAVAHGGVLRGWSIHATARVQPSPRDMKEIVTCAGGKYLDAMPTRSTTSGNTVIVSCKEDSKACTRAKNNGVPIVSAEFVLSGLLQYKVDIDTHHLG</sequence>
<evidence type="ECO:0000259" key="7">
    <source>
        <dbReference type="PROSITE" id="PS50172"/>
    </source>
</evidence>
<keyword evidence="3" id="KW-0539">Nucleus</keyword>
<feature type="compositionally biased region" description="Polar residues" evidence="6">
    <location>
        <begin position="232"/>
        <end position="245"/>
    </location>
</feature>
<dbReference type="AlphaFoldDB" id="A0A1E1XHR5"/>
<dbReference type="PROSITE" id="PS50172">
    <property type="entry name" value="BRCT"/>
    <property type="match status" value="1"/>
</dbReference>
<feature type="compositionally biased region" description="Basic residues" evidence="6">
    <location>
        <begin position="377"/>
        <end position="392"/>
    </location>
</feature>
<feature type="compositionally biased region" description="Polar residues" evidence="6">
    <location>
        <begin position="183"/>
        <end position="198"/>
    </location>
</feature>
<evidence type="ECO:0000313" key="8">
    <source>
        <dbReference type="EMBL" id="JAT98649.1"/>
    </source>
</evidence>
<feature type="compositionally biased region" description="Basic and acidic residues" evidence="6">
    <location>
        <begin position="366"/>
        <end position="376"/>
    </location>
</feature>
<protein>
    <recommendedName>
        <fullName evidence="4">PAX-interacting protein 1</fullName>
    </recommendedName>
    <alternativeName>
        <fullName evidence="5">PAX transactivation activation domain-interacting protein</fullName>
    </alternativeName>
</protein>
<dbReference type="InterPro" id="IPR036420">
    <property type="entry name" value="BRCT_dom_sf"/>
</dbReference>
<evidence type="ECO:0000256" key="5">
    <source>
        <dbReference type="ARBA" id="ARBA00030146"/>
    </source>
</evidence>
<feature type="compositionally biased region" description="Basic and acidic residues" evidence="6">
    <location>
        <begin position="40"/>
        <end position="50"/>
    </location>
</feature>
<dbReference type="Pfam" id="PF16770">
    <property type="entry name" value="RTT107_BRCT_5"/>
    <property type="match status" value="1"/>
</dbReference>
<dbReference type="Pfam" id="PF16589">
    <property type="entry name" value="BRCT_2"/>
    <property type="match status" value="1"/>
</dbReference>
<feature type="compositionally biased region" description="Polar residues" evidence="6">
    <location>
        <begin position="53"/>
        <end position="63"/>
    </location>
</feature>
<name>A0A1E1XHR5_9ACAR</name>
<feature type="compositionally biased region" description="Basic and acidic residues" evidence="6">
    <location>
        <begin position="171"/>
        <end position="180"/>
    </location>
</feature>
<reference evidence="8" key="1">
    <citation type="journal article" date="2017" name="Front. Cell. Infect. Microbiol.">
        <title>The Distinct Transcriptional Response of the Midgut of Amblyomma sculptum and Amblyomma aureolatum Ticks to Rickettsia rickettsii Correlates to Their Differences in Susceptibility to Infection.</title>
        <authorList>
            <person name="Martins L.A."/>
            <person name="Galletti M.F.B.M."/>
            <person name="Ribeiro J.M."/>
            <person name="Fujita A."/>
            <person name="Costa F.B."/>
            <person name="Labruna M.B."/>
            <person name="Daffre S."/>
            <person name="Fogaca A.C."/>
        </authorList>
    </citation>
    <scope>NUCLEOTIDE SEQUENCE</scope>
</reference>
<dbReference type="CDD" id="cd17744">
    <property type="entry name" value="BRCT_MDC1_rpt1"/>
    <property type="match status" value="1"/>
</dbReference>
<dbReference type="GO" id="GO:0006974">
    <property type="term" value="P:DNA damage response"/>
    <property type="evidence" value="ECO:0007669"/>
    <property type="project" value="UniProtKB-KW"/>
</dbReference>
<keyword evidence="2" id="KW-0227">DNA damage</keyword>
<dbReference type="PANTHER" id="PTHR23196:SF1">
    <property type="entry name" value="PAX-INTERACTING PROTEIN 1"/>
    <property type="match status" value="1"/>
</dbReference>
<dbReference type="Gene3D" id="3.40.50.10190">
    <property type="entry name" value="BRCT domain"/>
    <property type="match status" value="2"/>
</dbReference>
<evidence type="ECO:0000256" key="6">
    <source>
        <dbReference type="SAM" id="MobiDB-lite"/>
    </source>
</evidence>
<dbReference type="GO" id="GO:0005634">
    <property type="term" value="C:nucleus"/>
    <property type="evidence" value="ECO:0007669"/>
    <property type="project" value="UniProtKB-SubCell"/>
</dbReference>
<dbReference type="SUPFAM" id="SSF52113">
    <property type="entry name" value="BRCT domain"/>
    <property type="match status" value="2"/>
</dbReference>
<dbReference type="InterPro" id="IPR051579">
    <property type="entry name" value="DDR_Transcriptional_Reg"/>
</dbReference>
<feature type="compositionally biased region" description="Basic and acidic residues" evidence="6">
    <location>
        <begin position="431"/>
        <end position="447"/>
    </location>
</feature>